<dbReference type="NCBIfam" id="TIGR01509">
    <property type="entry name" value="HAD-SF-IA-v3"/>
    <property type="match status" value="1"/>
</dbReference>
<dbReference type="InterPro" id="IPR023214">
    <property type="entry name" value="HAD_sf"/>
</dbReference>
<dbReference type="SFLD" id="SFLDS00003">
    <property type="entry name" value="Haloacid_Dehalogenase"/>
    <property type="match status" value="1"/>
</dbReference>
<dbReference type="Proteomes" id="UP001165413">
    <property type="component" value="Unassembled WGS sequence"/>
</dbReference>
<keyword evidence="1" id="KW-0378">Hydrolase</keyword>
<organism evidence="1 2">
    <name type="scientific">Opacimonas viscosa</name>
    <dbReference type="NCBI Taxonomy" id="2961944"/>
    <lineage>
        <taxon>Bacteria</taxon>
        <taxon>Pseudomonadati</taxon>
        <taxon>Pseudomonadota</taxon>
        <taxon>Gammaproteobacteria</taxon>
        <taxon>Alteromonadales</taxon>
        <taxon>Alteromonadaceae</taxon>
        <taxon>Opacimonas</taxon>
    </lineage>
</organism>
<evidence type="ECO:0000313" key="1">
    <source>
        <dbReference type="EMBL" id="MCP3427345.1"/>
    </source>
</evidence>
<dbReference type="SFLD" id="SFLDG01129">
    <property type="entry name" value="C1.5:_HAD__Beta-PGM__Phosphata"/>
    <property type="match status" value="1"/>
</dbReference>
<dbReference type="GO" id="GO:0008967">
    <property type="term" value="F:phosphoglycolate phosphatase activity"/>
    <property type="evidence" value="ECO:0007669"/>
    <property type="project" value="TreeGrafter"/>
</dbReference>
<name>A0AA42BK48_9ALTE</name>
<gene>
    <name evidence="1" type="ORF">NLF92_00095</name>
</gene>
<dbReference type="Gene3D" id="3.40.50.1000">
    <property type="entry name" value="HAD superfamily/HAD-like"/>
    <property type="match status" value="1"/>
</dbReference>
<evidence type="ECO:0000313" key="2">
    <source>
        <dbReference type="Proteomes" id="UP001165413"/>
    </source>
</evidence>
<dbReference type="InterPro" id="IPR006439">
    <property type="entry name" value="HAD-SF_hydro_IA"/>
</dbReference>
<dbReference type="PANTHER" id="PTHR43434:SF24">
    <property type="entry name" value="HYDROLASE-RELATED"/>
    <property type="match status" value="1"/>
</dbReference>
<dbReference type="RefSeq" id="WP_254097606.1">
    <property type="nucleotide sequence ID" value="NZ_JANATA010000001.1"/>
</dbReference>
<dbReference type="AlphaFoldDB" id="A0AA42BK48"/>
<sequence>MTRYRCVIFDWDGTVMDSVNKIVNTMQIAARMSDIAIPTHAAVSHIIGISLKPAIAQLFNLVDEAKINEITANYKTAFIEHDQTPCPLFAGAKELLTQLHPHTRLAVATGKARRGLHRAWENSATGHYFIDSCCADEAHSKPDPDMLQQILTRQGLAPEDCLMVGDTSYDMQMAEAIGMDRIGVSYGVHSVEQIQVHKPLAIIHEPLELLRYV</sequence>
<dbReference type="NCBIfam" id="TIGR01549">
    <property type="entry name" value="HAD-SF-IA-v1"/>
    <property type="match status" value="1"/>
</dbReference>
<reference evidence="1" key="1">
    <citation type="submission" date="2022-07" db="EMBL/GenBank/DDBJ databases">
        <title>Characterization of the Novel Bacterium Alteromonas immobilis LMIT006 and Alteromonas gregis LMIT007.</title>
        <authorList>
            <person name="Lin X."/>
        </authorList>
    </citation>
    <scope>NUCLEOTIDE SEQUENCE</scope>
    <source>
        <strain evidence="1">LMIT007</strain>
    </source>
</reference>
<dbReference type="Gene3D" id="1.10.150.240">
    <property type="entry name" value="Putative phosphatase, domain 2"/>
    <property type="match status" value="1"/>
</dbReference>
<dbReference type="GO" id="GO:0005829">
    <property type="term" value="C:cytosol"/>
    <property type="evidence" value="ECO:0007669"/>
    <property type="project" value="TreeGrafter"/>
</dbReference>
<dbReference type="EMBL" id="JANATA010000001">
    <property type="protein sequence ID" value="MCP3427345.1"/>
    <property type="molecule type" value="Genomic_DNA"/>
</dbReference>
<dbReference type="InterPro" id="IPR041492">
    <property type="entry name" value="HAD_2"/>
</dbReference>
<keyword evidence="2" id="KW-1185">Reference proteome</keyword>
<protein>
    <submittedName>
        <fullName evidence="1">HAD-IA family hydrolase</fullName>
    </submittedName>
</protein>
<dbReference type="GO" id="GO:0006281">
    <property type="term" value="P:DNA repair"/>
    <property type="evidence" value="ECO:0007669"/>
    <property type="project" value="TreeGrafter"/>
</dbReference>
<dbReference type="InterPro" id="IPR023198">
    <property type="entry name" value="PGP-like_dom2"/>
</dbReference>
<dbReference type="PANTHER" id="PTHR43434">
    <property type="entry name" value="PHOSPHOGLYCOLATE PHOSPHATASE"/>
    <property type="match status" value="1"/>
</dbReference>
<proteinExistence type="predicted"/>
<dbReference type="SUPFAM" id="SSF56784">
    <property type="entry name" value="HAD-like"/>
    <property type="match status" value="1"/>
</dbReference>
<comment type="caution">
    <text evidence="1">The sequence shown here is derived from an EMBL/GenBank/DDBJ whole genome shotgun (WGS) entry which is preliminary data.</text>
</comment>
<dbReference type="InterPro" id="IPR050155">
    <property type="entry name" value="HAD-like_hydrolase_sf"/>
</dbReference>
<dbReference type="Pfam" id="PF13419">
    <property type="entry name" value="HAD_2"/>
    <property type="match status" value="1"/>
</dbReference>
<dbReference type="InterPro" id="IPR036412">
    <property type="entry name" value="HAD-like_sf"/>
</dbReference>
<accession>A0AA42BK48</accession>